<evidence type="ECO:0000259" key="1">
    <source>
        <dbReference type="Pfam" id="PF16363"/>
    </source>
</evidence>
<reference evidence="3" key="1">
    <citation type="submission" date="2023-07" db="EMBL/GenBank/DDBJ databases">
        <authorList>
            <person name="de Witt J."/>
        </authorList>
    </citation>
    <scope>NUCLEOTIDE SEQUENCE [LARGE SCALE GENOMIC DNA]</scope>
    <source>
        <strain evidence="3">FZJ</strain>
    </source>
</reference>
<evidence type="ECO:0000313" key="3">
    <source>
        <dbReference type="Proteomes" id="UP001281217"/>
    </source>
</evidence>
<dbReference type="EC" id="4.2.1.47" evidence="2"/>
<dbReference type="EMBL" id="JAVRDO010000008">
    <property type="protein sequence ID" value="MDX9688382.1"/>
    <property type="molecule type" value="Genomic_DNA"/>
</dbReference>
<dbReference type="PANTHER" id="PTHR43000">
    <property type="entry name" value="DTDP-D-GLUCOSE 4,6-DEHYDRATASE-RELATED"/>
    <property type="match status" value="1"/>
</dbReference>
<dbReference type="InterPro" id="IPR036291">
    <property type="entry name" value="NAD(P)-bd_dom_sf"/>
</dbReference>
<organism evidence="2 3">
    <name type="scientific">Halopseudomonas formosensis</name>
    <dbReference type="NCBI Taxonomy" id="1002526"/>
    <lineage>
        <taxon>Bacteria</taxon>
        <taxon>Pseudomonadati</taxon>
        <taxon>Pseudomonadota</taxon>
        <taxon>Gammaproteobacteria</taxon>
        <taxon>Pseudomonadales</taxon>
        <taxon>Pseudomonadaceae</taxon>
        <taxon>Halopseudomonas</taxon>
    </lineage>
</organism>
<keyword evidence="2" id="KW-0456">Lyase</keyword>
<name>A0ABU5C0M8_9GAMM</name>
<proteinExistence type="predicted"/>
<dbReference type="Gene3D" id="3.90.25.10">
    <property type="entry name" value="UDP-galactose 4-epimerase, domain 1"/>
    <property type="match status" value="1"/>
</dbReference>
<dbReference type="Gene3D" id="3.40.50.720">
    <property type="entry name" value="NAD(P)-binding Rossmann-like Domain"/>
    <property type="match status" value="1"/>
</dbReference>
<sequence length="302" mass="33816">MRKLLITGQSGFVGQHVLAHLEAGKAPAWQAIAPMPHDLLDPDSLDAWLTDQCPDAVIHLAGQTFVPTAFRDPEGTLRTNLLGTLNLLQALKRRGFQGTFLYVSSGDVYGQVDIAQLPITETLLPRPRNPYAVSKLAAEHLCLQWSFTEPGWRILIARPFNHVGPGQAETFLIPDMAHQLVRVRKGLQTPELQVGDVDVSRDFLDVRDVVQAYFELLDKGRSGEIYNVCSGTERNIRELILQMADLAGLEITLKQDSDRLRRAEQRRVAGSCRKLREETGWQASITVTTMLNDVLGDWEKRE</sequence>
<comment type="caution">
    <text evidence="2">The sequence shown here is derived from an EMBL/GenBank/DDBJ whole genome shotgun (WGS) entry which is preliminary data.</text>
</comment>
<dbReference type="Proteomes" id="UP001281217">
    <property type="component" value="Unassembled WGS sequence"/>
</dbReference>
<dbReference type="SUPFAM" id="SSF51735">
    <property type="entry name" value="NAD(P)-binding Rossmann-fold domains"/>
    <property type="match status" value="1"/>
</dbReference>
<keyword evidence="3" id="KW-1185">Reference proteome</keyword>
<evidence type="ECO:0000313" key="2">
    <source>
        <dbReference type="EMBL" id="MDX9688382.1"/>
    </source>
</evidence>
<protein>
    <submittedName>
        <fullName evidence="2">GDP-mannose 4,6-dehydratase</fullName>
        <ecNumber evidence="2">4.2.1.47</ecNumber>
    </submittedName>
</protein>
<dbReference type="RefSeq" id="WP_320331822.1">
    <property type="nucleotide sequence ID" value="NZ_JAVRDO010000008.1"/>
</dbReference>
<dbReference type="Pfam" id="PF16363">
    <property type="entry name" value="GDP_Man_Dehyd"/>
    <property type="match status" value="1"/>
</dbReference>
<feature type="domain" description="NAD(P)-binding" evidence="1">
    <location>
        <begin position="36"/>
        <end position="293"/>
    </location>
</feature>
<accession>A0ABU5C0M8</accession>
<gene>
    <name evidence="2" type="ORF">RED13_002838</name>
</gene>
<dbReference type="GO" id="GO:0008446">
    <property type="term" value="F:GDP-mannose 4,6-dehydratase activity"/>
    <property type="evidence" value="ECO:0007669"/>
    <property type="project" value="UniProtKB-EC"/>
</dbReference>
<dbReference type="InterPro" id="IPR016040">
    <property type="entry name" value="NAD(P)-bd_dom"/>
</dbReference>